<name>A0A167HG07_METRR</name>
<dbReference type="PANTHER" id="PTHR34776">
    <property type="entry name" value="F17F16.3 PROTEIN"/>
    <property type="match status" value="1"/>
</dbReference>
<sequence length="729" mass="80994">MSSGSSRRRPIDLTRDEPATTPTKRMVPRNTSTVHPYLPQSPSPLAPRRKRKAPVDDSSPLMEKRLRVHRAHPPLSFHSVHQRALSQRFCILQRTPCGTEECPEEAFELTGSTGNIYTVHIKQQPTCNCPHALKGNQCKHVIYILSRVLQAPYELVYQLALVSTELKAIFANAPSVRPGKDGPSRKRKEVEGDCPICFCAFDTESPESIVWCQAACGQNIHQVCFETWAKTCPQDATCPLCRSKWNAVMALRVTKEKGVWRRGYVNVSDQLGINQHRALTEKRTPKYGGPTCEVSDAASPRCPFQEVVKIAGMDKVLLDVQNSLSDVPSYSANTGESCEEQDDTKWSWLERRMKRATSPENSIGYGKLSVHNSPNIVIMPTTRSGKTISVPAHAGPEKKKQKVDANDRSRSKKPARDNQKQQNEAKSAKIKTPEKPVAKKTANRDKTTPSNVLEKGVMYYFIRGRVDVDTPKTVSDIARGYIILRPMASDAKLGRGLPATATCRLIALPKKTLPASPKDRFMAFVEKSGASYDKLREEFLKGRDYETKTAGHRHSPDATPVGEGVYAITTTGRESHLSYMATLPEEMGELQRALRFDIKGSFIVSSKNPAYKGPASARLPEGPEYPPKVLEKFKGLRWVGAQPEFLDYPRAQMLLIGHKTGLGKEDGSDGEGEGDGDGNGDGDDVVDVLSELEEQDVERMRHLSTDESDAIYADLQSRKMAHPKIQKDF</sequence>
<feature type="domain" description="RING-type" evidence="3">
    <location>
        <begin position="194"/>
        <end position="242"/>
    </location>
</feature>
<evidence type="ECO:0000313" key="6">
    <source>
        <dbReference type="Proteomes" id="UP000243498"/>
    </source>
</evidence>
<gene>
    <name evidence="5" type="ORF">NOR_02363</name>
</gene>
<evidence type="ECO:0000259" key="3">
    <source>
        <dbReference type="PROSITE" id="PS50089"/>
    </source>
</evidence>
<dbReference type="CDD" id="cd16494">
    <property type="entry name" value="RING-CH-C4HC3_ZSWM2"/>
    <property type="match status" value="1"/>
</dbReference>
<feature type="region of interest" description="Disordered" evidence="2">
    <location>
        <begin position="378"/>
        <end position="449"/>
    </location>
</feature>
<feature type="region of interest" description="Disordered" evidence="2">
    <location>
        <begin position="1"/>
        <end position="61"/>
    </location>
</feature>
<feature type="compositionally biased region" description="Acidic residues" evidence="2">
    <location>
        <begin position="668"/>
        <end position="685"/>
    </location>
</feature>
<dbReference type="OrthoDB" id="2122982at2759"/>
<dbReference type="PROSITE" id="PS50966">
    <property type="entry name" value="ZF_SWIM"/>
    <property type="match status" value="1"/>
</dbReference>
<evidence type="ECO:0000313" key="5">
    <source>
        <dbReference type="EMBL" id="OAA47873.1"/>
    </source>
</evidence>
<dbReference type="PANTHER" id="PTHR34776:SF1">
    <property type="entry name" value="F17F16.3 PROTEIN"/>
    <property type="match status" value="1"/>
</dbReference>
<protein>
    <submittedName>
        <fullName evidence="5">Zinc finger, RING/FYVE/PHD-type</fullName>
    </submittedName>
</protein>
<feature type="compositionally biased region" description="Polar residues" evidence="2">
    <location>
        <begin position="378"/>
        <end position="387"/>
    </location>
</feature>
<accession>A0A167HG07</accession>
<keyword evidence="1" id="KW-0862">Zinc</keyword>
<dbReference type="GO" id="GO:0008270">
    <property type="term" value="F:zinc ion binding"/>
    <property type="evidence" value="ECO:0007669"/>
    <property type="project" value="UniProtKB-KW"/>
</dbReference>
<dbReference type="SUPFAM" id="SSF57850">
    <property type="entry name" value="RING/U-box"/>
    <property type="match status" value="1"/>
</dbReference>
<dbReference type="InterPro" id="IPR001841">
    <property type="entry name" value="Znf_RING"/>
</dbReference>
<keyword evidence="1" id="KW-0863">Zinc-finger</keyword>
<dbReference type="STRING" id="1081105.A0A167HG07"/>
<proteinExistence type="predicted"/>
<reference evidence="5 6" key="1">
    <citation type="journal article" date="2016" name="Genome Biol. Evol.">
        <title>Divergent and convergent evolution of fungal pathogenicity.</title>
        <authorList>
            <person name="Shang Y."/>
            <person name="Xiao G."/>
            <person name="Zheng P."/>
            <person name="Cen K."/>
            <person name="Zhan S."/>
            <person name="Wang C."/>
        </authorList>
    </citation>
    <scope>NUCLEOTIDE SEQUENCE [LARGE SCALE GENOMIC DNA]</scope>
    <source>
        <strain evidence="5 6">RCEF 4871</strain>
    </source>
</reference>
<keyword evidence="6" id="KW-1185">Reference proteome</keyword>
<evidence type="ECO:0000256" key="1">
    <source>
        <dbReference type="PROSITE-ProRule" id="PRU00175"/>
    </source>
</evidence>
<dbReference type="EMBL" id="AZHC01000005">
    <property type="protein sequence ID" value="OAA47873.1"/>
    <property type="molecule type" value="Genomic_DNA"/>
</dbReference>
<feature type="compositionally biased region" description="Basic and acidic residues" evidence="2">
    <location>
        <begin position="395"/>
        <end position="419"/>
    </location>
</feature>
<dbReference type="PROSITE" id="PS50089">
    <property type="entry name" value="ZF_RING_2"/>
    <property type="match status" value="1"/>
</dbReference>
<organism evidence="5 6">
    <name type="scientific">Metarhizium rileyi (strain RCEF 4871)</name>
    <name type="common">Nomuraea rileyi</name>
    <dbReference type="NCBI Taxonomy" id="1649241"/>
    <lineage>
        <taxon>Eukaryota</taxon>
        <taxon>Fungi</taxon>
        <taxon>Dikarya</taxon>
        <taxon>Ascomycota</taxon>
        <taxon>Pezizomycotina</taxon>
        <taxon>Sordariomycetes</taxon>
        <taxon>Hypocreomycetidae</taxon>
        <taxon>Hypocreales</taxon>
        <taxon>Clavicipitaceae</taxon>
        <taxon>Metarhizium</taxon>
    </lineage>
</organism>
<feature type="region of interest" description="Disordered" evidence="2">
    <location>
        <begin position="661"/>
        <end position="685"/>
    </location>
</feature>
<feature type="domain" description="SWIM-type" evidence="4">
    <location>
        <begin position="117"/>
        <end position="149"/>
    </location>
</feature>
<dbReference type="Proteomes" id="UP000243498">
    <property type="component" value="Unassembled WGS sequence"/>
</dbReference>
<keyword evidence="1" id="KW-0479">Metal-binding</keyword>
<dbReference type="InterPro" id="IPR007527">
    <property type="entry name" value="Znf_SWIM"/>
</dbReference>
<evidence type="ECO:0000256" key="2">
    <source>
        <dbReference type="SAM" id="MobiDB-lite"/>
    </source>
</evidence>
<evidence type="ECO:0000259" key="4">
    <source>
        <dbReference type="PROSITE" id="PS50966"/>
    </source>
</evidence>
<feature type="compositionally biased region" description="Basic and acidic residues" evidence="2">
    <location>
        <begin position="431"/>
        <end position="447"/>
    </location>
</feature>
<dbReference type="Gene3D" id="3.30.40.10">
    <property type="entry name" value="Zinc/RING finger domain, C3HC4 (zinc finger)"/>
    <property type="match status" value="1"/>
</dbReference>
<dbReference type="InterPro" id="IPR013083">
    <property type="entry name" value="Znf_RING/FYVE/PHD"/>
</dbReference>
<feature type="compositionally biased region" description="Basic and acidic residues" evidence="2">
    <location>
        <begin position="9"/>
        <end position="18"/>
    </location>
</feature>
<dbReference type="AlphaFoldDB" id="A0A167HG07"/>
<comment type="caution">
    <text evidence="5">The sequence shown here is derived from an EMBL/GenBank/DDBJ whole genome shotgun (WGS) entry which is preliminary data.</text>
</comment>